<accession>A0ABS8TC12</accession>
<reference evidence="2 3" key="1">
    <citation type="journal article" date="2021" name="BMC Genomics">
        <title>Datura genome reveals duplications of psychoactive alkaloid biosynthetic genes and high mutation rate following tissue culture.</title>
        <authorList>
            <person name="Rajewski A."/>
            <person name="Carter-House D."/>
            <person name="Stajich J."/>
            <person name="Litt A."/>
        </authorList>
    </citation>
    <scope>NUCLEOTIDE SEQUENCE [LARGE SCALE GENOMIC DNA]</scope>
    <source>
        <strain evidence="2">AR-01</strain>
    </source>
</reference>
<protein>
    <submittedName>
        <fullName evidence="2">Uncharacterized protein</fullName>
    </submittedName>
</protein>
<dbReference type="Proteomes" id="UP000823775">
    <property type="component" value="Unassembled WGS sequence"/>
</dbReference>
<keyword evidence="3" id="KW-1185">Reference proteome</keyword>
<comment type="caution">
    <text evidence="2">The sequence shown here is derived from an EMBL/GenBank/DDBJ whole genome shotgun (WGS) entry which is preliminary data.</text>
</comment>
<feature type="compositionally biased region" description="Basic residues" evidence="1">
    <location>
        <begin position="26"/>
        <end position="35"/>
    </location>
</feature>
<name>A0ABS8TC12_DATST</name>
<dbReference type="EMBL" id="JACEIK010001389">
    <property type="protein sequence ID" value="MCD7468997.1"/>
    <property type="molecule type" value="Genomic_DNA"/>
</dbReference>
<proteinExistence type="predicted"/>
<feature type="compositionally biased region" description="Basic and acidic residues" evidence="1">
    <location>
        <begin position="36"/>
        <end position="50"/>
    </location>
</feature>
<organism evidence="2 3">
    <name type="scientific">Datura stramonium</name>
    <name type="common">Jimsonweed</name>
    <name type="synonym">Common thornapple</name>
    <dbReference type="NCBI Taxonomy" id="4076"/>
    <lineage>
        <taxon>Eukaryota</taxon>
        <taxon>Viridiplantae</taxon>
        <taxon>Streptophyta</taxon>
        <taxon>Embryophyta</taxon>
        <taxon>Tracheophyta</taxon>
        <taxon>Spermatophyta</taxon>
        <taxon>Magnoliopsida</taxon>
        <taxon>eudicotyledons</taxon>
        <taxon>Gunneridae</taxon>
        <taxon>Pentapetalae</taxon>
        <taxon>asterids</taxon>
        <taxon>lamiids</taxon>
        <taxon>Solanales</taxon>
        <taxon>Solanaceae</taxon>
        <taxon>Solanoideae</taxon>
        <taxon>Datureae</taxon>
        <taxon>Datura</taxon>
    </lineage>
</organism>
<evidence type="ECO:0000256" key="1">
    <source>
        <dbReference type="SAM" id="MobiDB-lite"/>
    </source>
</evidence>
<feature type="compositionally biased region" description="Basic and acidic residues" evidence="1">
    <location>
        <begin position="75"/>
        <end position="84"/>
    </location>
</feature>
<gene>
    <name evidence="2" type="ORF">HAX54_007571</name>
</gene>
<feature type="region of interest" description="Disordered" evidence="1">
    <location>
        <begin position="1"/>
        <end position="84"/>
    </location>
</feature>
<evidence type="ECO:0000313" key="3">
    <source>
        <dbReference type="Proteomes" id="UP000823775"/>
    </source>
</evidence>
<evidence type="ECO:0000313" key="2">
    <source>
        <dbReference type="EMBL" id="MCD7468997.1"/>
    </source>
</evidence>
<sequence>MNIENGVPIVGRAHMAPRRPSNTRPGARHRNKHRTAWRDVKERHRSDRRVAQMAQKVNKGKGVASSSHGSKRARITSEEEHEDLRMAPPPLRRYGLYWVMEQEDRILTLGLGFVFDALNDCNLNMVREFPPNWMPKERSNQIKIRGQIIDLPVALNILLRTPHVDPQPFVNIVKKPSYKDIRHFLCVPNSVSRWTRHQQFGYHVSLPHAHLSRGARV</sequence>